<organism evidence="2 3">
    <name type="scientific">Cichlidogyrus casuarinus</name>
    <dbReference type="NCBI Taxonomy" id="1844966"/>
    <lineage>
        <taxon>Eukaryota</taxon>
        <taxon>Metazoa</taxon>
        <taxon>Spiralia</taxon>
        <taxon>Lophotrochozoa</taxon>
        <taxon>Platyhelminthes</taxon>
        <taxon>Monogenea</taxon>
        <taxon>Monopisthocotylea</taxon>
        <taxon>Dactylogyridea</taxon>
        <taxon>Ancyrocephalidae</taxon>
        <taxon>Cichlidogyrus</taxon>
    </lineage>
</organism>
<dbReference type="PANTHER" id="PTHR11695">
    <property type="entry name" value="ALCOHOL DEHYDROGENASE RELATED"/>
    <property type="match status" value="1"/>
</dbReference>
<dbReference type="InterPro" id="IPR020843">
    <property type="entry name" value="ER"/>
</dbReference>
<dbReference type="InterPro" id="IPR011032">
    <property type="entry name" value="GroES-like_sf"/>
</dbReference>
<name>A0ABD2QCB2_9PLAT</name>
<sequence length="328" mass="36304">HAASLNPIDLQQMKGYGSNSFKLADTVTDNLYEAQLRETSDFPQTPGRDFVGEIVLPGLQAREADFQTNDIVIGATFPHQSLGHAGALSDYISIPTCQLINLSRLPGHDRVSHLQLAALPYAGITAWSALKNSAGYDPRKEYSSKKALVVGASGPVGLLILQFLKQCKLKQVDVIIPKDQTAFDLAKKYGADEIIKSPEKPAHKYDLVVDCVRPENVLKPAKPWHSYLEQGARYVTLNPPILKAVDEYGLLFGLARSFLFNKDCSTSYALFGFGTKADDLRTMVQWMLNGQISLPLHKVYPFEKVPEAFDQLAQRAVRGKIVIDFINK</sequence>
<proteinExistence type="predicted"/>
<dbReference type="InterPro" id="IPR050700">
    <property type="entry name" value="YIM1/Zinc_Alcohol_DH_Fams"/>
</dbReference>
<dbReference type="EMBL" id="JBJKFK010000422">
    <property type="protein sequence ID" value="KAL3317150.1"/>
    <property type="molecule type" value="Genomic_DNA"/>
</dbReference>
<reference evidence="2 3" key="1">
    <citation type="submission" date="2024-11" db="EMBL/GenBank/DDBJ databases">
        <title>Adaptive evolution of stress response genes in parasites aligns with host niche diversity.</title>
        <authorList>
            <person name="Hahn C."/>
            <person name="Resl P."/>
        </authorList>
    </citation>
    <scope>NUCLEOTIDE SEQUENCE [LARGE SCALE GENOMIC DNA]</scope>
    <source>
        <strain evidence="2">EGGRZ-B1_66</strain>
        <tissue evidence="2">Body</tissue>
    </source>
</reference>
<feature type="non-terminal residue" evidence="2">
    <location>
        <position position="1"/>
    </location>
</feature>
<dbReference type="SUPFAM" id="SSF51735">
    <property type="entry name" value="NAD(P)-binding Rossmann-fold domains"/>
    <property type="match status" value="1"/>
</dbReference>
<protein>
    <recommendedName>
        <fullName evidence="1">Enoyl reductase (ER) domain-containing protein</fullName>
    </recommendedName>
</protein>
<dbReference type="AlphaFoldDB" id="A0ABD2QCB2"/>
<evidence type="ECO:0000313" key="3">
    <source>
        <dbReference type="Proteomes" id="UP001626550"/>
    </source>
</evidence>
<dbReference type="SMART" id="SM00829">
    <property type="entry name" value="PKS_ER"/>
    <property type="match status" value="1"/>
</dbReference>
<dbReference type="Proteomes" id="UP001626550">
    <property type="component" value="Unassembled WGS sequence"/>
</dbReference>
<dbReference type="Gene3D" id="3.90.180.10">
    <property type="entry name" value="Medium-chain alcohol dehydrogenases, catalytic domain"/>
    <property type="match status" value="1"/>
</dbReference>
<evidence type="ECO:0000313" key="2">
    <source>
        <dbReference type="EMBL" id="KAL3317150.1"/>
    </source>
</evidence>
<evidence type="ECO:0000259" key="1">
    <source>
        <dbReference type="SMART" id="SM00829"/>
    </source>
</evidence>
<keyword evidence="3" id="KW-1185">Reference proteome</keyword>
<dbReference type="Pfam" id="PF13602">
    <property type="entry name" value="ADH_zinc_N_2"/>
    <property type="match status" value="1"/>
</dbReference>
<dbReference type="InterPro" id="IPR036291">
    <property type="entry name" value="NAD(P)-bd_dom_sf"/>
</dbReference>
<comment type="caution">
    <text evidence="2">The sequence shown here is derived from an EMBL/GenBank/DDBJ whole genome shotgun (WGS) entry which is preliminary data.</text>
</comment>
<dbReference type="Gene3D" id="3.40.50.720">
    <property type="entry name" value="NAD(P)-binding Rossmann-like Domain"/>
    <property type="match status" value="1"/>
</dbReference>
<accession>A0ABD2QCB2</accession>
<dbReference type="SUPFAM" id="SSF50129">
    <property type="entry name" value="GroES-like"/>
    <property type="match status" value="1"/>
</dbReference>
<dbReference type="PANTHER" id="PTHR11695:SF294">
    <property type="entry name" value="RETICULON-4-INTERACTING PROTEIN 1, MITOCHONDRIAL"/>
    <property type="match status" value="1"/>
</dbReference>
<gene>
    <name evidence="2" type="ORF">Ciccas_004204</name>
</gene>
<feature type="domain" description="Enoyl reductase (ER)" evidence="1">
    <location>
        <begin position="17"/>
        <end position="323"/>
    </location>
</feature>